<evidence type="ECO:0000256" key="11">
    <source>
        <dbReference type="ARBA" id="ARBA00023136"/>
    </source>
</evidence>
<dbReference type="GO" id="GO:0015078">
    <property type="term" value="F:proton transmembrane transporter activity"/>
    <property type="evidence" value="ECO:0007669"/>
    <property type="project" value="InterPro"/>
</dbReference>
<geneLocation type="mitochondrion" evidence="15"/>
<keyword evidence="6 13" id="KW-0375">Hydrogen ion transport</keyword>
<keyword evidence="11 14" id="KW-0472">Membrane</keyword>
<dbReference type="InterPro" id="IPR001421">
    <property type="entry name" value="ATP8_metazoa"/>
</dbReference>
<keyword evidence="12" id="KW-0066">ATP synthesis</keyword>
<keyword evidence="10 13" id="KW-0496">Mitochondrion</keyword>
<keyword evidence="9 13" id="KW-0406">Ion transport</keyword>
<proteinExistence type="inferred from homology"/>
<dbReference type="AlphaFoldDB" id="A0A6G7ITK4"/>
<feature type="transmembrane region" description="Helical" evidence="14">
    <location>
        <begin position="6"/>
        <end position="23"/>
    </location>
</feature>
<keyword evidence="4 13" id="KW-0138">CF(0)</keyword>
<dbReference type="InterPro" id="IPR039017">
    <property type="entry name" value="ATP8_mammal"/>
</dbReference>
<evidence type="ECO:0000256" key="7">
    <source>
        <dbReference type="ARBA" id="ARBA00022989"/>
    </source>
</evidence>
<comment type="similarity">
    <text evidence="2 13">Belongs to the ATPase protein 8 family.</text>
</comment>
<evidence type="ECO:0000256" key="3">
    <source>
        <dbReference type="ARBA" id="ARBA00022448"/>
    </source>
</evidence>
<keyword evidence="3 13" id="KW-0813">Transport</keyword>
<protein>
    <recommendedName>
        <fullName evidence="13">ATP synthase complex subunit 8</fullName>
    </recommendedName>
</protein>
<keyword evidence="7 14" id="KW-1133">Transmembrane helix</keyword>
<dbReference type="GO" id="GO:0031966">
    <property type="term" value="C:mitochondrial membrane"/>
    <property type="evidence" value="ECO:0007669"/>
    <property type="project" value="UniProtKB-SubCell"/>
</dbReference>
<dbReference type="Pfam" id="PF00895">
    <property type="entry name" value="ATP-synt_8"/>
    <property type="match status" value="1"/>
</dbReference>
<evidence type="ECO:0000256" key="12">
    <source>
        <dbReference type="ARBA" id="ARBA00023310"/>
    </source>
</evidence>
<dbReference type="GO" id="GO:0015986">
    <property type="term" value="P:proton motive force-driven ATP synthesis"/>
    <property type="evidence" value="ECO:0007669"/>
    <property type="project" value="InterPro"/>
</dbReference>
<reference evidence="15" key="1">
    <citation type="journal article" date="2019" name="Mitochondrial DNA Part B Resour">
        <title>Complete mitochondrial genome sequence for the Cercopithecus erythrotis camerunensis (Primate: Cercopithecidae).</title>
        <authorList>
            <person name="Ayoola A.O."/>
            <person name="Wang Y."/>
            <person name="Nneji L.M."/>
            <person name="Adeola A.C."/>
            <person name="Ogunjemite B.G."/>
            <person name="Wu D.-D."/>
        </authorList>
    </citation>
    <scope>NUCLEOTIDE SEQUENCE</scope>
</reference>
<name>A0A6G7ITK4_9PRIM</name>
<evidence type="ECO:0000256" key="1">
    <source>
        <dbReference type="ARBA" id="ARBA00004304"/>
    </source>
</evidence>
<evidence type="ECO:0000256" key="6">
    <source>
        <dbReference type="ARBA" id="ARBA00022781"/>
    </source>
</evidence>
<sequence>MPQLDTSTWFTTIVAMLLALYLVTQLKLLNTNFYQPHTQKNPNKQTPNNHWQLKWTKIYLPHSQLQRS</sequence>
<evidence type="ECO:0000256" key="13">
    <source>
        <dbReference type="RuleBase" id="RU003661"/>
    </source>
</evidence>
<evidence type="ECO:0000256" key="2">
    <source>
        <dbReference type="ARBA" id="ARBA00008892"/>
    </source>
</evidence>
<evidence type="ECO:0000256" key="9">
    <source>
        <dbReference type="ARBA" id="ARBA00023065"/>
    </source>
</evidence>
<evidence type="ECO:0000256" key="8">
    <source>
        <dbReference type="ARBA" id="ARBA00022990"/>
    </source>
</evidence>
<dbReference type="GO" id="GO:0045259">
    <property type="term" value="C:proton-transporting ATP synthase complex"/>
    <property type="evidence" value="ECO:0007669"/>
    <property type="project" value="UniProtKB-KW"/>
</dbReference>
<comment type="subcellular location">
    <subcellularLocation>
        <location evidence="1 13">Mitochondrion membrane</location>
        <topology evidence="1 13">Single-pass membrane protein</topology>
    </subcellularLocation>
</comment>
<accession>A0A6G7ITK4</accession>
<keyword evidence="8" id="KW-0007">Acetylation</keyword>
<evidence type="ECO:0000256" key="4">
    <source>
        <dbReference type="ARBA" id="ARBA00022547"/>
    </source>
</evidence>
<dbReference type="PANTHER" id="PTHR13722:SF0">
    <property type="entry name" value="ATP SYNTHASE PROTEIN 8"/>
    <property type="match status" value="1"/>
</dbReference>
<dbReference type="EMBL" id="MH974763">
    <property type="protein sequence ID" value="QII41594.1"/>
    <property type="molecule type" value="Genomic_DNA"/>
</dbReference>
<organism evidence="15">
    <name type="scientific">Cercopithecus erythrotis camerunensis</name>
    <dbReference type="NCBI Taxonomy" id="1137435"/>
    <lineage>
        <taxon>Eukaryota</taxon>
        <taxon>Metazoa</taxon>
        <taxon>Chordata</taxon>
        <taxon>Craniata</taxon>
        <taxon>Vertebrata</taxon>
        <taxon>Euteleostomi</taxon>
        <taxon>Mammalia</taxon>
        <taxon>Eutheria</taxon>
        <taxon>Euarchontoglires</taxon>
        <taxon>Primates</taxon>
        <taxon>Haplorrhini</taxon>
        <taxon>Catarrhini</taxon>
        <taxon>Cercopithecidae</taxon>
        <taxon>Cercopithecinae</taxon>
        <taxon>Cercopithecus</taxon>
    </lineage>
</organism>
<gene>
    <name evidence="15" type="primary">atp8</name>
</gene>
<evidence type="ECO:0000256" key="10">
    <source>
        <dbReference type="ARBA" id="ARBA00023128"/>
    </source>
</evidence>
<dbReference type="PANTHER" id="PTHR13722">
    <property type="entry name" value="ATP SYNTHASE PROTEIN 8"/>
    <property type="match status" value="1"/>
</dbReference>
<evidence type="ECO:0000256" key="14">
    <source>
        <dbReference type="SAM" id="Phobius"/>
    </source>
</evidence>
<keyword evidence="5 13" id="KW-0812">Transmembrane</keyword>
<evidence type="ECO:0000313" key="15">
    <source>
        <dbReference type="EMBL" id="QII41594.1"/>
    </source>
</evidence>
<evidence type="ECO:0000256" key="5">
    <source>
        <dbReference type="ARBA" id="ARBA00022692"/>
    </source>
</evidence>